<accession>A0A100W004</accession>
<evidence type="ECO:0000313" key="7">
    <source>
        <dbReference type="Proteomes" id="UP000069620"/>
    </source>
</evidence>
<evidence type="ECO:0000256" key="1">
    <source>
        <dbReference type="ARBA" id="ARBA00022450"/>
    </source>
</evidence>
<proteinExistence type="predicted"/>
<feature type="non-terminal residue" evidence="6">
    <location>
        <position position="178"/>
    </location>
</feature>
<dbReference type="InterPro" id="IPR020841">
    <property type="entry name" value="PKS_Beta-ketoAc_synthase_dom"/>
</dbReference>
<dbReference type="GO" id="GO:0071770">
    <property type="term" value="P:DIM/DIP cell wall layer assembly"/>
    <property type="evidence" value="ECO:0007669"/>
    <property type="project" value="TreeGrafter"/>
</dbReference>
<dbReference type="Pfam" id="PF00109">
    <property type="entry name" value="ketoacyl-synt"/>
    <property type="match status" value="1"/>
</dbReference>
<name>A0A100W004_9MYCO</name>
<dbReference type="AlphaFoldDB" id="A0A100W004"/>
<keyword evidence="4" id="KW-0511">Multifunctional enzyme</keyword>
<evidence type="ECO:0000313" key="6">
    <source>
        <dbReference type="EMBL" id="GAS89107.1"/>
    </source>
</evidence>
<evidence type="ECO:0000256" key="2">
    <source>
        <dbReference type="ARBA" id="ARBA00022553"/>
    </source>
</evidence>
<dbReference type="PANTHER" id="PTHR43775">
    <property type="entry name" value="FATTY ACID SYNTHASE"/>
    <property type="match status" value="1"/>
</dbReference>
<sequence>QQRLLLEVAWEALESAGIVAQSIRGTQTGIFVGLTTNDYSLTFAGRLRREDIDAYIPFGNAANFAAGRLAYFLGARGPALVVDTACSSSLVSVHLACQSLRRGESDTALAAGVNLILRPENSIACSRFGMLSPDGQCKTFDAGANGYVRSEGCGVVVLKRLGDALRDGDRVLAVVRGS</sequence>
<dbReference type="InterPro" id="IPR014030">
    <property type="entry name" value="Ketoacyl_synth_N"/>
</dbReference>
<reference evidence="7" key="2">
    <citation type="submission" date="2016-02" db="EMBL/GenBank/DDBJ databases">
        <title>Draft genome sequence of five rapidly growing Mycobacterium species.</title>
        <authorList>
            <person name="Katahira K."/>
            <person name="Gotou Y."/>
            <person name="Iida K."/>
            <person name="Ogura Y."/>
            <person name="Hayashi T."/>
        </authorList>
    </citation>
    <scope>NUCLEOTIDE SEQUENCE [LARGE SCALE GENOMIC DNA]</scope>
    <source>
        <strain evidence="7">JCM15654</strain>
    </source>
</reference>
<dbReference type="SMART" id="SM00825">
    <property type="entry name" value="PKS_KS"/>
    <property type="match status" value="1"/>
</dbReference>
<evidence type="ECO:0000256" key="3">
    <source>
        <dbReference type="ARBA" id="ARBA00022679"/>
    </source>
</evidence>
<dbReference type="Proteomes" id="UP000069620">
    <property type="component" value="Unassembled WGS sequence"/>
</dbReference>
<dbReference type="RefSeq" id="WP_131805541.1">
    <property type="nucleotide sequence ID" value="NZ_BCSX01000025.1"/>
</dbReference>
<dbReference type="STRING" id="146020.RMCB_3203"/>
<dbReference type="InterPro" id="IPR016039">
    <property type="entry name" value="Thiolase-like"/>
</dbReference>
<feature type="domain" description="Ketosynthase family 3 (KS3)" evidence="5">
    <location>
        <begin position="1"/>
        <end position="178"/>
    </location>
</feature>
<dbReference type="InterPro" id="IPR018201">
    <property type="entry name" value="Ketoacyl_synth_AS"/>
</dbReference>
<dbReference type="GO" id="GO:0005737">
    <property type="term" value="C:cytoplasm"/>
    <property type="evidence" value="ECO:0007669"/>
    <property type="project" value="TreeGrafter"/>
</dbReference>
<dbReference type="CDD" id="cd00833">
    <property type="entry name" value="PKS"/>
    <property type="match status" value="1"/>
</dbReference>
<dbReference type="GO" id="GO:0005886">
    <property type="term" value="C:plasma membrane"/>
    <property type="evidence" value="ECO:0007669"/>
    <property type="project" value="TreeGrafter"/>
</dbReference>
<dbReference type="EMBL" id="BCSX01000025">
    <property type="protein sequence ID" value="GAS89107.1"/>
    <property type="molecule type" value="Genomic_DNA"/>
</dbReference>
<organism evidence="6 7">
    <name type="scientific">Mycolicibacterium brisbanense</name>
    <dbReference type="NCBI Taxonomy" id="146020"/>
    <lineage>
        <taxon>Bacteria</taxon>
        <taxon>Bacillati</taxon>
        <taxon>Actinomycetota</taxon>
        <taxon>Actinomycetes</taxon>
        <taxon>Mycobacteriales</taxon>
        <taxon>Mycobacteriaceae</taxon>
        <taxon>Mycolicibacterium</taxon>
    </lineage>
</organism>
<feature type="non-terminal residue" evidence="6">
    <location>
        <position position="1"/>
    </location>
</feature>
<protein>
    <submittedName>
        <fullName evidence="6">Beta-ketoacyl synthase</fullName>
    </submittedName>
</protein>
<dbReference type="PANTHER" id="PTHR43775:SF37">
    <property type="entry name" value="SI:DKEY-61P9.11"/>
    <property type="match status" value="1"/>
</dbReference>
<evidence type="ECO:0000256" key="4">
    <source>
        <dbReference type="ARBA" id="ARBA00023268"/>
    </source>
</evidence>
<dbReference type="GO" id="GO:0004315">
    <property type="term" value="F:3-oxoacyl-[acyl-carrier-protein] synthase activity"/>
    <property type="evidence" value="ECO:0007669"/>
    <property type="project" value="InterPro"/>
</dbReference>
<dbReference type="GO" id="GO:0006633">
    <property type="term" value="P:fatty acid biosynthetic process"/>
    <property type="evidence" value="ECO:0007669"/>
    <property type="project" value="InterPro"/>
</dbReference>
<dbReference type="GO" id="GO:0004312">
    <property type="term" value="F:fatty acid synthase activity"/>
    <property type="evidence" value="ECO:0007669"/>
    <property type="project" value="TreeGrafter"/>
</dbReference>
<keyword evidence="1" id="KW-0596">Phosphopantetheine</keyword>
<comment type="caution">
    <text evidence="6">The sequence shown here is derived from an EMBL/GenBank/DDBJ whole genome shotgun (WGS) entry which is preliminary data.</text>
</comment>
<dbReference type="SUPFAM" id="SSF53901">
    <property type="entry name" value="Thiolase-like"/>
    <property type="match status" value="1"/>
</dbReference>
<dbReference type="Gene3D" id="3.40.47.10">
    <property type="match status" value="1"/>
</dbReference>
<dbReference type="PROSITE" id="PS00606">
    <property type="entry name" value="KS3_1"/>
    <property type="match status" value="1"/>
</dbReference>
<gene>
    <name evidence="6" type="ORF">RMCB_3203</name>
</gene>
<evidence type="ECO:0000259" key="5">
    <source>
        <dbReference type="PROSITE" id="PS52004"/>
    </source>
</evidence>
<keyword evidence="2" id="KW-0597">Phosphoprotein</keyword>
<reference evidence="7" key="1">
    <citation type="journal article" date="2016" name="Genome Announc.">
        <title>Draft Genome Sequences of Five Rapidly Growing Mycobacterium Species, M. thermoresistibile, M. fortuitum subsp. acetamidolyticum, M. canariasense, M. brisbanense, and M. novocastrense.</title>
        <authorList>
            <person name="Katahira K."/>
            <person name="Ogura Y."/>
            <person name="Gotoh Y."/>
            <person name="Hayashi T."/>
        </authorList>
    </citation>
    <scope>NUCLEOTIDE SEQUENCE [LARGE SCALE GENOMIC DNA]</scope>
    <source>
        <strain evidence="7">JCM15654</strain>
    </source>
</reference>
<keyword evidence="7" id="KW-1185">Reference proteome</keyword>
<keyword evidence="3" id="KW-0808">Transferase</keyword>
<dbReference type="InterPro" id="IPR050091">
    <property type="entry name" value="PKS_NRPS_Biosynth_Enz"/>
</dbReference>
<dbReference type="PROSITE" id="PS52004">
    <property type="entry name" value="KS3_2"/>
    <property type="match status" value="1"/>
</dbReference>
<dbReference type="OrthoDB" id="9778690at2"/>